<dbReference type="AlphaFoldDB" id="A0A915HUE9"/>
<feature type="region of interest" description="Disordered" evidence="1">
    <location>
        <begin position="14"/>
        <end position="56"/>
    </location>
</feature>
<protein>
    <submittedName>
        <fullName evidence="3">Uncharacterized protein</fullName>
    </submittedName>
</protein>
<dbReference type="Proteomes" id="UP000887565">
    <property type="component" value="Unplaced"/>
</dbReference>
<proteinExistence type="predicted"/>
<dbReference type="WBParaSite" id="nRc.2.0.1.t05032-RA">
    <property type="protein sequence ID" value="nRc.2.0.1.t05032-RA"/>
    <property type="gene ID" value="nRc.2.0.1.g05032"/>
</dbReference>
<reference evidence="3" key="1">
    <citation type="submission" date="2022-11" db="UniProtKB">
        <authorList>
            <consortium name="WormBaseParasite"/>
        </authorList>
    </citation>
    <scope>IDENTIFICATION</scope>
</reference>
<evidence type="ECO:0000313" key="2">
    <source>
        <dbReference type="Proteomes" id="UP000887565"/>
    </source>
</evidence>
<accession>A0A915HUE9</accession>
<feature type="compositionally biased region" description="Polar residues" evidence="1">
    <location>
        <begin position="17"/>
        <end position="31"/>
    </location>
</feature>
<organism evidence="2 3">
    <name type="scientific">Romanomermis culicivorax</name>
    <name type="common">Nematode worm</name>
    <dbReference type="NCBI Taxonomy" id="13658"/>
    <lineage>
        <taxon>Eukaryota</taxon>
        <taxon>Metazoa</taxon>
        <taxon>Ecdysozoa</taxon>
        <taxon>Nematoda</taxon>
        <taxon>Enoplea</taxon>
        <taxon>Dorylaimia</taxon>
        <taxon>Mermithida</taxon>
        <taxon>Mermithoidea</taxon>
        <taxon>Mermithidae</taxon>
        <taxon>Romanomermis</taxon>
    </lineage>
</organism>
<sequence length="91" mass="10318">MKCHVRLSKVPQCRLAAQQQPQGTPVTGSENDTYDMAEERMTPDATTMQKSRSETSKIQMTLNRLTTSAAILRCKQYQKWVERIADSLKNG</sequence>
<feature type="compositionally biased region" description="Polar residues" evidence="1">
    <location>
        <begin position="44"/>
        <end position="56"/>
    </location>
</feature>
<keyword evidence="2" id="KW-1185">Reference proteome</keyword>
<evidence type="ECO:0000313" key="3">
    <source>
        <dbReference type="WBParaSite" id="nRc.2.0.1.t05032-RA"/>
    </source>
</evidence>
<name>A0A915HUE9_ROMCU</name>
<evidence type="ECO:0000256" key="1">
    <source>
        <dbReference type="SAM" id="MobiDB-lite"/>
    </source>
</evidence>